<protein>
    <recommendedName>
        <fullName evidence="4">DUF2589 domain-containing protein</fullName>
    </recommendedName>
</protein>
<evidence type="ECO:0008006" key="4">
    <source>
        <dbReference type="Google" id="ProtNLM"/>
    </source>
</evidence>
<feature type="region of interest" description="Disordered" evidence="1">
    <location>
        <begin position="155"/>
        <end position="180"/>
    </location>
</feature>
<sequence>MSVGDELLDVPLPSMVAKLGIGIADAQAALDQNSLKTLGELNADDNRIEVVTSLTRTITDEGVEFKDDGVVKSELTPFQLGLMPAFYQFSEATIDVKMDIKTTTQTDTSVTVGAEAKAGWGLYSASIKTDVEHNRKFGKEVNGTSHLVTKLVPVPPPERIEPETVTIDLRTPEGEGEDDE</sequence>
<proteinExistence type="predicted"/>
<organism evidence="2 3">
    <name type="scientific">Salinigranum rubrum</name>
    <dbReference type="NCBI Taxonomy" id="755307"/>
    <lineage>
        <taxon>Archaea</taxon>
        <taxon>Methanobacteriati</taxon>
        <taxon>Methanobacteriota</taxon>
        <taxon>Stenosarchaea group</taxon>
        <taxon>Halobacteria</taxon>
        <taxon>Halobacteriales</taxon>
        <taxon>Haloferacaceae</taxon>
        <taxon>Salinigranum</taxon>
    </lineage>
</organism>
<evidence type="ECO:0000256" key="1">
    <source>
        <dbReference type="SAM" id="MobiDB-lite"/>
    </source>
</evidence>
<dbReference type="AlphaFoldDB" id="A0A2I8VNE3"/>
<reference evidence="2 3" key="1">
    <citation type="submission" date="2018-01" db="EMBL/GenBank/DDBJ databases">
        <title>Complete genome sequence of Salinigranum rubrum GX10T, an extremely halophilic archaeon isolated from a marine solar saltern.</title>
        <authorList>
            <person name="Han S."/>
        </authorList>
    </citation>
    <scope>NUCLEOTIDE SEQUENCE [LARGE SCALE GENOMIC DNA]</scope>
    <source>
        <strain evidence="2 3">GX10</strain>
    </source>
</reference>
<keyword evidence="3" id="KW-1185">Reference proteome</keyword>
<evidence type="ECO:0000313" key="3">
    <source>
        <dbReference type="Proteomes" id="UP000236584"/>
    </source>
</evidence>
<dbReference type="EMBL" id="CP026309">
    <property type="protein sequence ID" value="AUV83404.1"/>
    <property type="molecule type" value="Genomic_DNA"/>
</dbReference>
<evidence type="ECO:0000313" key="2">
    <source>
        <dbReference type="EMBL" id="AUV83404.1"/>
    </source>
</evidence>
<gene>
    <name evidence="2" type="ORF">C2R22_18595</name>
</gene>
<dbReference type="OrthoDB" id="225642at2157"/>
<dbReference type="RefSeq" id="WP_103427093.1">
    <property type="nucleotide sequence ID" value="NZ_CP026309.1"/>
</dbReference>
<dbReference type="Proteomes" id="UP000236584">
    <property type="component" value="Chromosome"/>
</dbReference>
<name>A0A2I8VNE3_9EURY</name>
<accession>A0A2I8VNE3</accession>
<dbReference type="GeneID" id="35594145"/>
<dbReference type="KEGG" id="srub:C2R22_18595"/>